<reference evidence="1" key="2">
    <citation type="journal article" date="2022" name="Res Sq">
        <title>Comparative Genomics Reveals Insights into the Divergent Evolution of Astigmatic Mites and Household Pest Adaptations.</title>
        <authorList>
            <person name="Xiong Q."/>
            <person name="Wan A.T.-Y."/>
            <person name="Liu X.-Y."/>
            <person name="Fung C.S.-H."/>
            <person name="Xiao X."/>
            <person name="Malainual N."/>
            <person name="Hou J."/>
            <person name="Wang L."/>
            <person name="Wang M."/>
            <person name="Yang K."/>
            <person name="Cui Y."/>
            <person name="Leung E."/>
            <person name="Nong W."/>
            <person name="Shin S.-K."/>
            <person name="Au S."/>
            <person name="Jeong K.Y."/>
            <person name="Chew F.T."/>
            <person name="Hui J."/>
            <person name="Leung T.F."/>
            <person name="Tungtrongchitr A."/>
            <person name="Zhong N."/>
            <person name="Liu Z."/>
            <person name="Tsui S."/>
        </authorList>
    </citation>
    <scope>NUCLEOTIDE SEQUENCE</scope>
    <source>
        <strain evidence="1">Derf</strain>
        <tissue evidence="1">Whole organism</tissue>
    </source>
</reference>
<dbReference type="EMBL" id="ASGP02000005">
    <property type="protein sequence ID" value="KAH9506306.1"/>
    <property type="molecule type" value="Genomic_DNA"/>
</dbReference>
<comment type="caution">
    <text evidence="1">The sequence shown here is derived from an EMBL/GenBank/DDBJ whole genome shotgun (WGS) entry which is preliminary data.</text>
</comment>
<reference evidence="1" key="1">
    <citation type="submission" date="2013-05" db="EMBL/GenBank/DDBJ databases">
        <authorList>
            <person name="Yim A.K.Y."/>
            <person name="Chan T.F."/>
            <person name="Ji K.M."/>
            <person name="Liu X.Y."/>
            <person name="Zhou J.W."/>
            <person name="Li R.Q."/>
            <person name="Yang K.Y."/>
            <person name="Li J."/>
            <person name="Li M."/>
            <person name="Law P.T.W."/>
            <person name="Wu Y.L."/>
            <person name="Cai Z.L."/>
            <person name="Qin H."/>
            <person name="Bao Y."/>
            <person name="Leung R.K.K."/>
            <person name="Ng P.K.S."/>
            <person name="Zou J."/>
            <person name="Zhong X.J."/>
            <person name="Ran P.X."/>
            <person name="Zhong N.S."/>
            <person name="Liu Z.G."/>
            <person name="Tsui S.K.W."/>
        </authorList>
    </citation>
    <scope>NUCLEOTIDE SEQUENCE</scope>
    <source>
        <strain evidence="1">Derf</strain>
        <tissue evidence="1">Whole organism</tissue>
    </source>
</reference>
<protein>
    <submittedName>
        <fullName evidence="1">Uncharacterized protein</fullName>
    </submittedName>
</protein>
<evidence type="ECO:0000313" key="2">
    <source>
        <dbReference type="Proteomes" id="UP000790347"/>
    </source>
</evidence>
<accession>A0A922L2Q7</accession>
<name>A0A922L2Q7_DERFA</name>
<dbReference type="Proteomes" id="UP000790347">
    <property type="component" value="Unassembled WGS sequence"/>
</dbReference>
<sequence>MNRNLFPHSQSVLSAWVRLRMAMTVRISFRKMEKTNFQTPTSRKPSFDGFRTTFFPMKMKREDNKKLFNTDNVFIDVVRSVTIGYESFSNHNF</sequence>
<gene>
    <name evidence="1" type="ORF">DERF_011046</name>
</gene>
<evidence type="ECO:0000313" key="1">
    <source>
        <dbReference type="EMBL" id="KAH9506306.1"/>
    </source>
</evidence>
<keyword evidence="2" id="KW-1185">Reference proteome</keyword>
<organism evidence="1 2">
    <name type="scientific">Dermatophagoides farinae</name>
    <name type="common">American house dust mite</name>
    <dbReference type="NCBI Taxonomy" id="6954"/>
    <lineage>
        <taxon>Eukaryota</taxon>
        <taxon>Metazoa</taxon>
        <taxon>Ecdysozoa</taxon>
        <taxon>Arthropoda</taxon>
        <taxon>Chelicerata</taxon>
        <taxon>Arachnida</taxon>
        <taxon>Acari</taxon>
        <taxon>Acariformes</taxon>
        <taxon>Sarcoptiformes</taxon>
        <taxon>Astigmata</taxon>
        <taxon>Psoroptidia</taxon>
        <taxon>Analgoidea</taxon>
        <taxon>Pyroglyphidae</taxon>
        <taxon>Dermatophagoidinae</taxon>
        <taxon>Dermatophagoides</taxon>
    </lineage>
</organism>
<dbReference type="AlphaFoldDB" id="A0A922L2Q7"/>
<proteinExistence type="predicted"/>